<dbReference type="CDD" id="cd01949">
    <property type="entry name" value="GGDEF"/>
    <property type="match status" value="1"/>
</dbReference>
<dbReference type="EC" id="2.7.7.65" evidence="3"/>
<dbReference type="RefSeq" id="WP_355089662.1">
    <property type="nucleotide sequence ID" value="NZ_JBEXKW010000074.1"/>
</dbReference>
<dbReference type="InterPro" id="IPR029787">
    <property type="entry name" value="Nucleotide_cyclase"/>
</dbReference>
<gene>
    <name evidence="3" type="ORF">AB0I48_11270</name>
</gene>
<dbReference type="NCBIfam" id="TIGR00254">
    <property type="entry name" value="GGDEF"/>
    <property type="match status" value="1"/>
</dbReference>
<dbReference type="SMART" id="SM00267">
    <property type="entry name" value="GGDEF"/>
    <property type="match status" value="1"/>
</dbReference>
<dbReference type="InterPro" id="IPR013767">
    <property type="entry name" value="PAS_fold"/>
</dbReference>
<dbReference type="InterPro" id="IPR000014">
    <property type="entry name" value="PAS"/>
</dbReference>
<dbReference type="GO" id="GO:0052621">
    <property type="term" value="F:diguanylate cyclase activity"/>
    <property type="evidence" value="ECO:0007669"/>
    <property type="project" value="UniProtKB-EC"/>
</dbReference>
<dbReference type="InterPro" id="IPR043128">
    <property type="entry name" value="Rev_trsase/Diguanyl_cyclase"/>
</dbReference>
<dbReference type="Gene3D" id="3.30.70.270">
    <property type="match status" value="1"/>
</dbReference>
<dbReference type="Pfam" id="PF00990">
    <property type="entry name" value="GGDEF"/>
    <property type="match status" value="1"/>
</dbReference>
<dbReference type="PROSITE" id="PS50112">
    <property type="entry name" value="PAS"/>
    <property type="match status" value="1"/>
</dbReference>
<keyword evidence="3" id="KW-0808">Transferase</keyword>
<dbReference type="PANTHER" id="PTHR44757:SF2">
    <property type="entry name" value="BIOFILM ARCHITECTURE MAINTENANCE PROTEIN MBAA"/>
    <property type="match status" value="1"/>
</dbReference>
<evidence type="ECO:0000259" key="2">
    <source>
        <dbReference type="PROSITE" id="PS50887"/>
    </source>
</evidence>
<dbReference type="SUPFAM" id="SSF55785">
    <property type="entry name" value="PYP-like sensor domain (PAS domain)"/>
    <property type="match status" value="1"/>
</dbReference>
<dbReference type="PROSITE" id="PS50887">
    <property type="entry name" value="GGDEF"/>
    <property type="match status" value="1"/>
</dbReference>
<dbReference type="InterPro" id="IPR052155">
    <property type="entry name" value="Biofilm_reg_signaling"/>
</dbReference>
<dbReference type="CDD" id="cd00130">
    <property type="entry name" value="PAS"/>
    <property type="match status" value="1"/>
</dbReference>
<protein>
    <submittedName>
        <fullName evidence="3">Sensor domain-containing diguanylate cyclase</fullName>
        <ecNumber evidence="3">2.7.7.65</ecNumber>
    </submittedName>
</protein>
<dbReference type="NCBIfam" id="TIGR00229">
    <property type="entry name" value="sensory_box"/>
    <property type="match status" value="1"/>
</dbReference>
<evidence type="ECO:0000313" key="3">
    <source>
        <dbReference type="EMBL" id="MEV0708137.1"/>
    </source>
</evidence>
<feature type="domain" description="PAS" evidence="1">
    <location>
        <begin position="122"/>
        <end position="193"/>
    </location>
</feature>
<evidence type="ECO:0000259" key="1">
    <source>
        <dbReference type="PROSITE" id="PS50112"/>
    </source>
</evidence>
<organism evidence="3 4">
    <name type="scientific">Nocardia aurea</name>
    <dbReference type="NCBI Taxonomy" id="2144174"/>
    <lineage>
        <taxon>Bacteria</taxon>
        <taxon>Bacillati</taxon>
        <taxon>Actinomycetota</taxon>
        <taxon>Actinomycetes</taxon>
        <taxon>Mycobacteriales</taxon>
        <taxon>Nocardiaceae</taxon>
        <taxon>Nocardia</taxon>
    </lineage>
</organism>
<dbReference type="Proteomes" id="UP001551695">
    <property type="component" value="Unassembled WGS sequence"/>
</dbReference>
<sequence>MADSWWQALSDATDPPIPDESGRLLLRNLVIDLLAALDAEPFDATVGSRVGAELADARLGDDRVPTISARVLTDLVGHSISPDAAVRFTVLVTALGQGYQHREHALRAGCTDSAGHDAGRHRDARFRVLFDSPIVAVAFGDLDGNILDANPALADMIGTSVEELRGISVYDFAHPDDRAQISALLYEQLVPAREGSVTLRHRLLRTDGTVGRAGFVVTYIRGTGRQPDYLGAVGAEISEWYDLENDLHRQARHDPLTGLPNRRYLIEQITSMSTTNTSETDRIGICFADIDHFKDINDRYGHDTGDKVLTAVAAGLRELEREFDCFISRLGGDEFVALIAPPADTDRVGLIAHRLSSVVSIPITVNDHRLNVSVSIGAAVTPIAGVTAETLLRSADSSLHEAKARGRGQWIVHTHSTSSR</sequence>
<proteinExistence type="predicted"/>
<keyword evidence="4" id="KW-1185">Reference proteome</keyword>
<evidence type="ECO:0000313" key="4">
    <source>
        <dbReference type="Proteomes" id="UP001551695"/>
    </source>
</evidence>
<dbReference type="InterPro" id="IPR035965">
    <property type="entry name" value="PAS-like_dom_sf"/>
</dbReference>
<dbReference type="Pfam" id="PF00989">
    <property type="entry name" value="PAS"/>
    <property type="match status" value="1"/>
</dbReference>
<dbReference type="InterPro" id="IPR000160">
    <property type="entry name" value="GGDEF_dom"/>
</dbReference>
<dbReference type="Gene3D" id="3.30.450.20">
    <property type="entry name" value="PAS domain"/>
    <property type="match status" value="1"/>
</dbReference>
<dbReference type="SUPFAM" id="SSF55073">
    <property type="entry name" value="Nucleotide cyclase"/>
    <property type="match status" value="1"/>
</dbReference>
<comment type="caution">
    <text evidence="3">The sequence shown here is derived from an EMBL/GenBank/DDBJ whole genome shotgun (WGS) entry which is preliminary data.</text>
</comment>
<name>A0ABV3FRU3_9NOCA</name>
<reference evidence="3 4" key="1">
    <citation type="submission" date="2024-06" db="EMBL/GenBank/DDBJ databases">
        <title>The Natural Products Discovery Center: Release of the First 8490 Sequenced Strains for Exploring Actinobacteria Biosynthetic Diversity.</title>
        <authorList>
            <person name="Kalkreuter E."/>
            <person name="Kautsar S.A."/>
            <person name="Yang D."/>
            <person name="Bader C.D."/>
            <person name="Teijaro C.N."/>
            <person name="Fluegel L."/>
            <person name="Davis C.M."/>
            <person name="Simpson J.R."/>
            <person name="Lauterbach L."/>
            <person name="Steele A.D."/>
            <person name="Gui C."/>
            <person name="Meng S."/>
            <person name="Li G."/>
            <person name="Viehrig K."/>
            <person name="Ye F."/>
            <person name="Su P."/>
            <person name="Kiefer A.F."/>
            <person name="Nichols A."/>
            <person name="Cepeda A.J."/>
            <person name="Yan W."/>
            <person name="Fan B."/>
            <person name="Jiang Y."/>
            <person name="Adhikari A."/>
            <person name="Zheng C.-J."/>
            <person name="Schuster L."/>
            <person name="Cowan T.M."/>
            <person name="Smanski M.J."/>
            <person name="Chevrette M.G."/>
            <person name="De Carvalho L.P.S."/>
            <person name="Shen B."/>
        </authorList>
    </citation>
    <scope>NUCLEOTIDE SEQUENCE [LARGE SCALE GENOMIC DNA]</scope>
    <source>
        <strain evidence="3 4">NPDC050403</strain>
    </source>
</reference>
<keyword evidence="3" id="KW-0548">Nucleotidyltransferase</keyword>
<accession>A0ABV3FRU3</accession>
<dbReference type="PANTHER" id="PTHR44757">
    <property type="entry name" value="DIGUANYLATE CYCLASE DGCP"/>
    <property type="match status" value="1"/>
</dbReference>
<dbReference type="EMBL" id="JBFAKC010000004">
    <property type="protein sequence ID" value="MEV0708137.1"/>
    <property type="molecule type" value="Genomic_DNA"/>
</dbReference>
<dbReference type="SMART" id="SM00091">
    <property type="entry name" value="PAS"/>
    <property type="match status" value="1"/>
</dbReference>
<feature type="domain" description="GGDEF" evidence="2">
    <location>
        <begin position="281"/>
        <end position="415"/>
    </location>
</feature>